<comment type="caution">
    <text evidence="2">The sequence shown here is derived from an EMBL/GenBank/DDBJ whole genome shotgun (WGS) entry which is preliminary data.</text>
</comment>
<gene>
    <name evidence="2" type="ORF">GGR13_001883</name>
</gene>
<feature type="chain" id="PRO_5030825744" evidence="1">
    <location>
        <begin position="25"/>
        <end position="145"/>
    </location>
</feature>
<sequence>MFRSLAFAAAAFSSAIAINASASAQTLTEVVSRGVVGNWTVTFTPSAGGGADVRVESSSGGRPELPLTISAQPDGTLPCHVQARSAPCEIKDGELVISAPSRSGEGTMVFTFSTVTDLGLSGTALARVNGMPGDIPVGSVLMKRT</sequence>
<protein>
    <submittedName>
        <fullName evidence="2">Uncharacterized protein</fullName>
    </submittedName>
</protein>
<evidence type="ECO:0000256" key="1">
    <source>
        <dbReference type="SAM" id="SignalP"/>
    </source>
</evidence>
<organism evidence="2 3">
    <name type="scientific">Brevundimonas variabilis</name>
    <dbReference type="NCBI Taxonomy" id="74312"/>
    <lineage>
        <taxon>Bacteria</taxon>
        <taxon>Pseudomonadati</taxon>
        <taxon>Pseudomonadota</taxon>
        <taxon>Alphaproteobacteria</taxon>
        <taxon>Caulobacterales</taxon>
        <taxon>Caulobacteraceae</taxon>
        <taxon>Brevundimonas</taxon>
    </lineage>
</organism>
<keyword evidence="1" id="KW-0732">Signal</keyword>
<evidence type="ECO:0000313" key="2">
    <source>
        <dbReference type="EMBL" id="MBB5746279.1"/>
    </source>
</evidence>
<accession>A0A7W9FGA9</accession>
<dbReference type="Proteomes" id="UP000545037">
    <property type="component" value="Unassembled WGS sequence"/>
</dbReference>
<evidence type="ECO:0000313" key="3">
    <source>
        <dbReference type="Proteomes" id="UP000545037"/>
    </source>
</evidence>
<proteinExistence type="predicted"/>
<name>A0A7W9FGA9_9CAUL</name>
<keyword evidence="3" id="KW-1185">Reference proteome</keyword>
<dbReference type="AlphaFoldDB" id="A0A7W9FGA9"/>
<reference evidence="2 3" key="1">
    <citation type="submission" date="2020-08" db="EMBL/GenBank/DDBJ databases">
        <title>Genomic Encyclopedia of Type Strains, Phase IV (KMG-IV): sequencing the most valuable type-strain genomes for metagenomic binning, comparative biology and taxonomic classification.</title>
        <authorList>
            <person name="Goeker M."/>
        </authorList>
    </citation>
    <scope>NUCLEOTIDE SEQUENCE [LARGE SCALE GENOMIC DNA]</scope>
    <source>
        <strain evidence="2 3">DSM 4737</strain>
    </source>
</reference>
<feature type="signal peptide" evidence="1">
    <location>
        <begin position="1"/>
        <end position="24"/>
    </location>
</feature>
<dbReference type="EMBL" id="JACHOR010000003">
    <property type="protein sequence ID" value="MBB5746279.1"/>
    <property type="molecule type" value="Genomic_DNA"/>
</dbReference>
<dbReference type="RefSeq" id="WP_183213265.1">
    <property type="nucleotide sequence ID" value="NZ_JACHOR010000003.1"/>
</dbReference>